<organism evidence="10 11">
    <name type="scientific">Halosimplex carlsbadense 2-9-1</name>
    <dbReference type="NCBI Taxonomy" id="797114"/>
    <lineage>
        <taxon>Archaea</taxon>
        <taxon>Methanobacteriati</taxon>
        <taxon>Methanobacteriota</taxon>
        <taxon>Stenosarchaea group</taxon>
        <taxon>Halobacteria</taxon>
        <taxon>Halobacteriales</taxon>
        <taxon>Haloarculaceae</taxon>
        <taxon>Halosimplex</taxon>
    </lineage>
</organism>
<keyword evidence="4" id="KW-0249">Electron transport</keyword>
<feature type="region of interest" description="Disordered" evidence="8">
    <location>
        <begin position="23"/>
        <end position="64"/>
    </location>
</feature>
<evidence type="ECO:0000256" key="7">
    <source>
        <dbReference type="PIRSR" id="PIRSR602387-1"/>
    </source>
</evidence>
<dbReference type="GO" id="GO:0009055">
    <property type="term" value="F:electron transfer activity"/>
    <property type="evidence" value="ECO:0007669"/>
    <property type="project" value="InterPro"/>
</dbReference>
<dbReference type="InterPro" id="IPR002387">
    <property type="entry name" value="Plastocyanin"/>
</dbReference>
<comment type="subcellular location">
    <subcellularLocation>
        <location evidence="1">Membrane</location>
    </subcellularLocation>
</comment>
<dbReference type="GO" id="GO:0005507">
    <property type="term" value="F:copper ion binding"/>
    <property type="evidence" value="ECO:0007669"/>
    <property type="project" value="InterPro"/>
</dbReference>
<evidence type="ECO:0000256" key="2">
    <source>
        <dbReference type="ARBA" id="ARBA00022448"/>
    </source>
</evidence>
<gene>
    <name evidence="10" type="ORF">C475_19083</name>
</gene>
<accession>M0CEN4</accession>
<evidence type="ECO:0000256" key="8">
    <source>
        <dbReference type="SAM" id="MobiDB-lite"/>
    </source>
</evidence>
<feature type="region of interest" description="Disordered" evidence="8">
    <location>
        <begin position="606"/>
        <end position="631"/>
    </location>
</feature>
<feature type="compositionally biased region" description="Basic and acidic residues" evidence="8">
    <location>
        <begin position="608"/>
        <end position="621"/>
    </location>
</feature>
<dbReference type="eggNOG" id="arCOG02921">
    <property type="taxonomic scope" value="Archaea"/>
</dbReference>
<dbReference type="STRING" id="797114.C475_19083"/>
<proteinExistence type="predicted"/>
<evidence type="ECO:0000256" key="3">
    <source>
        <dbReference type="ARBA" id="ARBA00022723"/>
    </source>
</evidence>
<dbReference type="NCBIfam" id="TIGR03102">
    <property type="entry name" value="halo_cynanin"/>
    <property type="match status" value="1"/>
</dbReference>
<comment type="cofactor">
    <cofactor evidence="7">
        <name>Cu(2+)</name>
        <dbReference type="ChEBI" id="CHEBI:29036"/>
    </cofactor>
    <text evidence="7">The crystal structure with reduced Cu(1+) has also been determined.</text>
</comment>
<keyword evidence="6" id="KW-0472">Membrane</keyword>
<dbReference type="Gene3D" id="2.60.40.420">
    <property type="entry name" value="Cupredoxins - blue copper proteins"/>
    <property type="match status" value="1"/>
</dbReference>
<evidence type="ECO:0000256" key="1">
    <source>
        <dbReference type="ARBA" id="ARBA00004370"/>
    </source>
</evidence>
<feature type="binding site" evidence="7">
    <location>
        <position position="124"/>
    </location>
    <ligand>
        <name>Cu cation</name>
        <dbReference type="ChEBI" id="CHEBI:23378"/>
    </ligand>
</feature>
<dbReference type="PROSITE" id="PS51257">
    <property type="entry name" value="PROKAR_LIPOPROTEIN"/>
    <property type="match status" value="1"/>
</dbReference>
<reference evidence="10 11" key="1">
    <citation type="journal article" date="2014" name="PLoS Genet.">
        <title>Phylogenetically driven sequencing of extremely halophilic archaea reveals strategies for static and dynamic osmo-response.</title>
        <authorList>
            <person name="Becker E.A."/>
            <person name="Seitzer P.M."/>
            <person name="Tritt A."/>
            <person name="Larsen D."/>
            <person name="Krusor M."/>
            <person name="Yao A.I."/>
            <person name="Wu D."/>
            <person name="Madern D."/>
            <person name="Eisen J.A."/>
            <person name="Darling A.E."/>
            <person name="Facciotti M.T."/>
        </authorList>
    </citation>
    <scope>NUCLEOTIDE SEQUENCE [LARGE SCALE GENOMIC DNA]</scope>
    <source>
        <strain evidence="10 11">2-9-1</strain>
    </source>
</reference>
<dbReference type="PRINTS" id="PR00157">
    <property type="entry name" value="PLASTOCYANIN"/>
</dbReference>
<evidence type="ECO:0000256" key="4">
    <source>
        <dbReference type="ARBA" id="ARBA00022982"/>
    </source>
</evidence>
<evidence type="ECO:0000313" key="10">
    <source>
        <dbReference type="EMBL" id="ELZ21093.1"/>
    </source>
</evidence>
<feature type="binding site" evidence="7">
    <location>
        <position position="164"/>
    </location>
    <ligand>
        <name>Cu cation</name>
        <dbReference type="ChEBI" id="CHEBI:23378"/>
    </ligand>
</feature>
<dbReference type="AlphaFoldDB" id="M0CEN4"/>
<dbReference type="GO" id="GO:0016020">
    <property type="term" value="C:membrane"/>
    <property type="evidence" value="ECO:0007669"/>
    <property type="project" value="UniProtKB-SubCell"/>
</dbReference>
<feature type="binding site" evidence="7">
    <location>
        <position position="161"/>
    </location>
    <ligand>
        <name>Cu cation</name>
        <dbReference type="ChEBI" id="CHEBI:23378"/>
    </ligand>
</feature>
<dbReference type="InterPro" id="IPR000923">
    <property type="entry name" value="BlueCu_1"/>
</dbReference>
<dbReference type="PANTHER" id="PTHR34192">
    <property type="entry name" value="PLASTOCYANIN MAJOR ISOFORM, CHLOROPLASTIC-RELATED"/>
    <property type="match status" value="1"/>
</dbReference>
<dbReference type="PATRIC" id="fig|797114.5.peg.3863"/>
<evidence type="ECO:0000256" key="6">
    <source>
        <dbReference type="ARBA" id="ARBA00023136"/>
    </source>
</evidence>
<keyword evidence="2" id="KW-0813">Transport</keyword>
<dbReference type="RefSeq" id="WP_006885481.1">
    <property type="nucleotide sequence ID" value="NZ_AOIU01000043.1"/>
</dbReference>
<dbReference type="InterPro" id="IPR008972">
    <property type="entry name" value="Cupredoxin"/>
</dbReference>
<feature type="compositionally biased region" description="Low complexity" evidence="8">
    <location>
        <begin position="38"/>
        <end position="53"/>
    </location>
</feature>
<evidence type="ECO:0000313" key="11">
    <source>
        <dbReference type="Proteomes" id="UP000011626"/>
    </source>
</evidence>
<keyword evidence="11" id="KW-1185">Reference proteome</keyword>
<sequence>MDPARRRFLRLSGIAAIGGIAGCSTETATDTPDRGDDGSTPAPTATPASTPTSGSGGAEFDFGGWLSDTSNYDGTTADMRGNGSVTIEVGAEANGGGFGFAPPAVWVDPGTDVTWEWTGNGGSHNVVAQSGADFRSGDPTNEGGTTFSQTFDSAGIVTYYCNPHRGMGMKGAIVVGEPEETATTTPAGQEYGFQAASFDAYWYSLYNMSTNIAMSGNGVPFPLNEQMEQLQAERMPAMLEHADVDRPPITDPNLSLASFTEGDPHFTQQPVLEDDTGRPDAKTLAWDKSKSSLVVSPSSVGWTHLKGVTWAKNFQNHFDLLPGEIAPKFRAQLLSTLAQVGVNAAILVGGSRGNGALTHGDSFEFLSEYHPSEGRIVDETRRPHHHSAMLWFLSDLTSLAQNGWFGYVNPRPLIPKEAGADGVFDPPVGIQEITDGVAQATMDLFDASEVASMESTRSVGEMLGAVGYYGPQAGDDDLRSSAADYANALADVVDDNLSGNGRVESGAENQAATQGIVAQGLLWASQMDGVDRSDTASEVVGYMTDELWDADAGTFMSGTDDSTYAITARDAGDITGGLNAADAVLGRSGVRETFATFFNQTFNRGRLQRAERPPSRSENAEHPLPLPPEAGGEFGQAAVYNAEVEYDAEADEWSVTDPRFRTAEALYLANQDIWVGNWGGDFYQGRGVPGQSDTPE</sequence>
<name>M0CEN4_9EURY</name>
<feature type="binding site" evidence="7">
    <location>
        <position position="169"/>
    </location>
    <ligand>
        <name>Cu cation</name>
        <dbReference type="ChEBI" id="CHEBI:23378"/>
    </ligand>
</feature>
<dbReference type="PANTHER" id="PTHR34192:SF10">
    <property type="entry name" value="PLASTOCYANIN MAJOR ISOFORM, CHLOROPLASTIC-RELATED"/>
    <property type="match status" value="1"/>
</dbReference>
<evidence type="ECO:0000256" key="5">
    <source>
        <dbReference type="ARBA" id="ARBA00023008"/>
    </source>
</evidence>
<dbReference type="Pfam" id="PF00127">
    <property type="entry name" value="Copper-bind"/>
    <property type="match status" value="1"/>
</dbReference>
<keyword evidence="5 7" id="KW-0186">Copper</keyword>
<dbReference type="Proteomes" id="UP000011626">
    <property type="component" value="Unassembled WGS sequence"/>
</dbReference>
<comment type="caution">
    <text evidence="10">The sequence shown here is derived from an EMBL/GenBank/DDBJ whole genome shotgun (WGS) entry which is preliminary data.</text>
</comment>
<dbReference type="InterPro" id="IPR017533">
    <property type="entry name" value="Halocyanin"/>
</dbReference>
<feature type="domain" description="Blue (type 1) copper" evidence="9">
    <location>
        <begin position="89"/>
        <end position="175"/>
    </location>
</feature>
<evidence type="ECO:0000259" key="9">
    <source>
        <dbReference type="Pfam" id="PF00127"/>
    </source>
</evidence>
<dbReference type="CDD" id="cd04220">
    <property type="entry name" value="Halocyanin"/>
    <property type="match status" value="1"/>
</dbReference>
<dbReference type="SUPFAM" id="SSF49503">
    <property type="entry name" value="Cupredoxins"/>
    <property type="match status" value="1"/>
</dbReference>
<dbReference type="EMBL" id="AOIU01000043">
    <property type="protein sequence ID" value="ELZ21093.1"/>
    <property type="molecule type" value="Genomic_DNA"/>
</dbReference>
<protein>
    <submittedName>
        <fullName evidence="10">Plastocyanin</fullName>
    </submittedName>
</protein>
<keyword evidence="3 7" id="KW-0479">Metal-binding</keyword>